<feature type="transmembrane region" description="Helical" evidence="1">
    <location>
        <begin position="25"/>
        <end position="51"/>
    </location>
</feature>
<feature type="transmembrane region" description="Helical" evidence="1">
    <location>
        <begin position="368"/>
        <end position="397"/>
    </location>
</feature>
<keyword evidence="3" id="KW-1185">Reference proteome</keyword>
<dbReference type="GO" id="GO:0042925">
    <property type="term" value="F:benzoate transmembrane transporter activity"/>
    <property type="evidence" value="ECO:0007669"/>
    <property type="project" value="InterPro"/>
</dbReference>
<dbReference type="RefSeq" id="WP_220226787.1">
    <property type="nucleotide sequence ID" value="NZ_JAICBX010000001.1"/>
</dbReference>
<evidence type="ECO:0000256" key="1">
    <source>
        <dbReference type="SAM" id="Phobius"/>
    </source>
</evidence>
<keyword evidence="1" id="KW-1133">Transmembrane helix</keyword>
<keyword evidence="1" id="KW-0472">Membrane</keyword>
<feature type="transmembrane region" description="Helical" evidence="1">
    <location>
        <begin position="138"/>
        <end position="156"/>
    </location>
</feature>
<accession>A0AAE3CYB9</accession>
<dbReference type="Proteomes" id="UP001196509">
    <property type="component" value="Unassembled WGS sequence"/>
</dbReference>
<protein>
    <submittedName>
        <fullName evidence="2">Benzoate/H(+) symporter BenE family transporter</fullName>
    </submittedName>
</protein>
<feature type="transmembrane region" description="Helical" evidence="1">
    <location>
        <begin position="265"/>
        <end position="283"/>
    </location>
</feature>
<feature type="transmembrane region" description="Helical" evidence="1">
    <location>
        <begin position="162"/>
        <end position="181"/>
    </location>
</feature>
<feature type="transmembrane region" description="Helical" evidence="1">
    <location>
        <begin position="108"/>
        <end position="126"/>
    </location>
</feature>
<organism evidence="2 3">
    <name type="scientific">Flavimaribacter sediminis</name>
    <dbReference type="NCBI Taxonomy" id="2865987"/>
    <lineage>
        <taxon>Bacteria</taxon>
        <taxon>Pseudomonadati</taxon>
        <taxon>Pseudomonadota</taxon>
        <taxon>Alphaproteobacteria</taxon>
        <taxon>Hyphomicrobiales</taxon>
        <taxon>Rhizobiaceae</taxon>
        <taxon>Flavimaribacter</taxon>
    </lineage>
</organism>
<dbReference type="PANTHER" id="PTHR30199">
    <property type="entry name" value="MFS FAMILY TRANSPORTER, PREDICTED SUBSTRATE BENZOATE"/>
    <property type="match status" value="1"/>
</dbReference>
<proteinExistence type="predicted"/>
<dbReference type="GO" id="GO:0005886">
    <property type="term" value="C:plasma membrane"/>
    <property type="evidence" value="ECO:0007669"/>
    <property type="project" value="TreeGrafter"/>
</dbReference>
<name>A0AAE3CYB9_9HYPH</name>
<dbReference type="Pfam" id="PF03594">
    <property type="entry name" value="BenE"/>
    <property type="match status" value="1"/>
</dbReference>
<feature type="transmembrane region" description="Helical" evidence="1">
    <location>
        <begin position="303"/>
        <end position="320"/>
    </location>
</feature>
<feature type="transmembrane region" description="Helical" evidence="1">
    <location>
        <begin position="327"/>
        <end position="348"/>
    </location>
</feature>
<gene>
    <name evidence="2" type="ORF">K1W69_02690</name>
</gene>
<dbReference type="InterPro" id="IPR004711">
    <property type="entry name" value="Benzoate_Transporter"/>
</dbReference>
<feature type="transmembrane region" description="Helical" evidence="1">
    <location>
        <begin position="225"/>
        <end position="244"/>
    </location>
</feature>
<evidence type="ECO:0000313" key="3">
    <source>
        <dbReference type="Proteomes" id="UP001196509"/>
    </source>
</evidence>
<dbReference type="AlphaFoldDB" id="A0AAE3CYB9"/>
<evidence type="ECO:0000313" key="2">
    <source>
        <dbReference type="EMBL" id="MBW8636080.1"/>
    </source>
</evidence>
<comment type="caution">
    <text evidence="2">The sequence shown here is derived from an EMBL/GenBank/DDBJ whole genome shotgun (WGS) entry which is preliminary data.</text>
</comment>
<reference evidence="2" key="1">
    <citation type="submission" date="2021-08" db="EMBL/GenBank/DDBJ databases">
        <title>Hoeflea bacterium WL0058 sp. nov., isolated from the sediment.</title>
        <authorList>
            <person name="Wang L."/>
            <person name="Zhang D."/>
        </authorList>
    </citation>
    <scope>NUCLEOTIDE SEQUENCE</scope>
    <source>
        <strain evidence="2">WL0058</strain>
    </source>
</reference>
<feature type="transmembrane region" description="Helical" evidence="1">
    <location>
        <begin position="57"/>
        <end position="77"/>
    </location>
</feature>
<dbReference type="PANTHER" id="PTHR30199:SF0">
    <property type="entry name" value="INNER MEMBRANE PROTEIN YDCO"/>
    <property type="match status" value="1"/>
</dbReference>
<sequence length="408" mass="42499">MRLERPPFLTLDIAGLLGGVHGGNIVNAVVAFLFAASAPVAIILTAGAVGGLSETDIASWIFGCFFINGLISLAFCLVYRQPLVFFWTIPGTVLVGQALEHLEFAQAIGAYYVTGALMLVLGLSGWMRKCMALLPMPIVMAMVAGVFLQFGLNLIFAIRDGFIIAAPMTAVFLLLSAVCPLGRMMPPLIGALITGVIAIALSGAFDLSESAAPILAGPNLYRPEFSWGAIVELALPLAITVLAAQNAQGFAVLEQSGHKPPINMVTAACGVGSLIAATVGSVSTCLTGPVNAILASGEDKGNHYVAGVMVALLALLFGVFAPVFTRFMLATPVAFLAALAGLALLRILERAFIVSFKGAFSHGATVAFLVTVANVPILSIGAPFWGLLIGFAVSFVLERSDFEKLSVE</sequence>
<feature type="transmembrane region" description="Helical" evidence="1">
    <location>
        <begin position="188"/>
        <end position="205"/>
    </location>
</feature>
<dbReference type="EMBL" id="JAICBX010000001">
    <property type="protein sequence ID" value="MBW8636080.1"/>
    <property type="molecule type" value="Genomic_DNA"/>
</dbReference>
<keyword evidence="1" id="KW-0812">Transmembrane</keyword>